<evidence type="ECO:0000313" key="4">
    <source>
        <dbReference type="EMBL" id="SEH15331.1"/>
    </source>
</evidence>
<keyword evidence="2" id="KW-0472">Membrane</keyword>
<dbReference type="Pfam" id="PF23933">
    <property type="entry name" value="DUF7269"/>
    <property type="match status" value="1"/>
</dbReference>
<feature type="transmembrane region" description="Helical" evidence="2">
    <location>
        <begin position="244"/>
        <end position="261"/>
    </location>
</feature>
<dbReference type="Proteomes" id="UP000199112">
    <property type="component" value="Unassembled WGS sequence"/>
</dbReference>
<keyword evidence="5" id="KW-1185">Reference proteome</keyword>
<keyword evidence="2" id="KW-1133">Transmembrane helix</keyword>
<dbReference type="EMBL" id="FNWL01000002">
    <property type="protein sequence ID" value="SEH15331.1"/>
    <property type="molecule type" value="Genomic_DNA"/>
</dbReference>
<evidence type="ECO:0000313" key="5">
    <source>
        <dbReference type="Proteomes" id="UP000199112"/>
    </source>
</evidence>
<evidence type="ECO:0000256" key="2">
    <source>
        <dbReference type="SAM" id="Phobius"/>
    </source>
</evidence>
<feature type="domain" description="DUF58" evidence="3">
    <location>
        <begin position="434"/>
        <end position="614"/>
    </location>
</feature>
<protein>
    <submittedName>
        <fullName evidence="4">Uncharacterized conserved protein, DUF58 family, contains vWF domain</fullName>
    </submittedName>
</protein>
<keyword evidence="2" id="KW-0812">Transmembrane</keyword>
<reference evidence="5" key="1">
    <citation type="submission" date="2016-10" db="EMBL/GenBank/DDBJ databases">
        <authorList>
            <person name="Varghese N."/>
            <person name="Submissions S."/>
        </authorList>
    </citation>
    <scope>NUCLEOTIDE SEQUENCE [LARGE SCALE GENOMIC DNA]</scope>
    <source>
        <strain evidence="5">CGMCC 1.8981</strain>
    </source>
</reference>
<dbReference type="InterPro" id="IPR055693">
    <property type="entry name" value="DUF7269"/>
</dbReference>
<accession>A0A1H6FWZ4</accession>
<name>A0A1H6FWZ4_9EURY</name>
<evidence type="ECO:0000256" key="1">
    <source>
        <dbReference type="SAM" id="MobiDB-lite"/>
    </source>
</evidence>
<sequence length="669" mass="72014">MRRQSITTALGVATFLLGVGAIVVDSPGFGLTDETIVLVGVATVILGLSILSRGYNSRSHTETPDPERRLTVPTPGYSISTVLTDFRALMSRSADLGPRITAGLRGAAITSLTRFRGLSTDEATTRVANGSWSSDQIATDFLKSPQELPSRSIRTRLESVVTRTVESPFRLGVRHTVAAIVALRDDDPLEDDGRTLRTEESRPTFEWSSSSATDSLLSDELTTSVHATADPEGLVQHRRHPTNHWMGVGAIALLAVGSGALADAPALVLAGVVGIGYAGFARALEPSRPDLALERTLSDDDPEPGDDVTVSLTITNESDGFVPDLRFVDGVPDGLAVTGGSSRLGTALRPGESLVHEYTVTARRGRHTFDPALVFVRDLSRSTELECSLSAETTLTSEPSMRPLATQIPLRNETTTATGRVRTAKGGAGTTIHSVREYRSGDSLNRIDWKRRAKTGDLATLEFHEERAARVVVLVDARKASYRAPEADAAHAVDRAVDAGGRIGATLFDTDHTVGLAAIGPVARDGVDSKGVEACWLPPGSGRHHEARFRSQLATHLQFDTRPPTAECRWRRQLRSLRRRLPADSQLVLVTPLLDFEAAKLAQTLEAHGHPVTVVSPDPTADRTAGEQLASVARSIRRLDLQRAGIPVVDWPDDESLDAALARYSRGRR</sequence>
<feature type="compositionally biased region" description="Basic and acidic residues" evidence="1">
    <location>
        <begin position="189"/>
        <end position="203"/>
    </location>
</feature>
<dbReference type="AlphaFoldDB" id="A0A1H6FWZ4"/>
<dbReference type="InterPro" id="IPR002881">
    <property type="entry name" value="DUF58"/>
</dbReference>
<dbReference type="RefSeq" id="WP_245726703.1">
    <property type="nucleotide sequence ID" value="NZ_FNWL01000002.1"/>
</dbReference>
<proteinExistence type="predicted"/>
<organism evidence="4 5">
    <name type="scientific">Natronorubrum sediminis</name>
    <dbReference type="NCBI Taxonomy" id="640943"/>
    <lineage>
        <taxon>Archaea</taxon>
        <taxon>Methanobacteriati</taxon>
        <taxon>Methanobacteriota</taxon>
        <taxon>Stenosarchaea group</taxon>
        <taxon>Halobacteria</taxon>
        <taxon>Halobacteriales</taxon>
        <taxon>Natrialbaceae</taxon>
        <taxon>Natronorubrum</taxon>
    </lineage>
</organism>
<feature type="transmembrane region" description="Helical" evidence="2">
    <location>
        <begin position="31"/>
        <end position="51"/>
    </location>
</feature>
<dbReference type="PANTHER" id="PTHR33608">
    <property type="entry name" value="BLL2464 PROTEIN"/>
    <property type="match status" value="1"/>
</dbReference>
<dbReference type="Pfam" id="PF01882">
    <property type="entry name" value="DUF58"/>
    <property type="match status" value="1"/>
</dbReference>
<gene>
    <name evidence="4" type="ORF">SAMN04487967_2024</name>
</gene>
<dbReference type="PANTHER" id="PTHR33608:SF6">
    <property type="entry name" value="BLL2464 PROTEIN"/>
    <property type="match status" value="1"/>
</dbReference>
<evidence type="ECO:0000259" key="3">
    <source>
        <dbReference type="Pfam" id="PF01882"/>
    </source>
</evidence>
<feature type="region of interest" description="Disordered" evidence="1">
    <location>
        <begin position="189"/>
        <end position="211"/>
    </location>
</feature>